<accession>A0A5C1H8C2</accession>
<dbReference type="Pfam" id="PF01458">
    <property type="entry name" value="SUFBD_core"/>
    <property type="match status" value="1"/>
</dbReference>
<feature type="domain" description="SUF system FeS cluster assembly SufBD core" evidence="2">
    <location>
        <begin position="201"/>
        <end position="442"/>
    </location>
</feature>
<dbReference type="Pfam" id="PF19295">
    <property type="entry name" value="SufBD_N"/>
    <property type="match status" value="1"/>
</dbReference>
<organism evidence="4">
    <name type="scientific">Nephromyces sp. ex Molgula occidentalis</name>
    <dbReference type="NCBI Taxonomy" id="2544991"/>
    <lineage>
        <taxon>Eukaryota</taxon>
        <taxon>Sar</taxon>
        <taxon>Alveolata</taxon>
        <taxon>Apicomplexa</taxon>
        <taxon>Aconoidasida</taxon>
        <taxon>Nephromycida</taxon>
        <taxon>Nephromyces</taxon>
    </lineage>
</organism>
<dbReference type="InterPro" id="IPR010231">
    <property type="entry name" value="SUF_FeS_clus_asmbl_SufB"/>
</dbReference>
<dbReference type="InterPro" id="IPR000825">
    <property type="entry name" value="SUF_FeS_clus_asmbl_SufBD_core"/>
</dbReference>
<dbReference type="EMBL" id="MK573210">
    <property type="protein sequence ID" value="QEM01870.1"/>
    <property type="molecule type" value="Genomic_DNA"/>
</dbReference>
<proteinExistence type="inferred from homology"/>
<evidence type="ECO:0000259" key="2">
    <source>
        <dbReference type="Pfam" id="PF01458"/>
    </source>
</evidence>
<dbReference type="AlphaFoldDB" id="A0A5C1H8C2"/>
<dbReference type="InterPro" id="IPR055346">
    <property type="entry name" value="Fe-S_cluster_assembly_SufBD"/>
</dbReference>
<sequence length="471" mass="53506">MNFKDILNKPYKYEFKTDINSFTIEGGLNIKTINKIIEQLKEPIFIKNFRLEALNKIKSLRQPDWCFFEVPDINYDKISYYSVPINLKNKTVETKLNTTFEQLGVSIQDQNKLINTALDIVFDSISISNIIEPFLEKAGIIFVPLFKAIKKYPYLVKRYLGKVVSIGDNFFSALNSTVFSEGSFCYIPKNIKCEFDLSTYFRINSEKFVQFERTLLIAGENSTVNYLEGCTAPLYKESQLHVAIVEIIAKKNSLVKYSTIQNWYRGNKIGEGGLYNLTTKRGICFESAKLEWVQIEVGSSITWKYPSTILFGTNSSSDFYSISFLSGFQEADTGGKMIHIGNNTKSKIVSKSISLNSSLNVYRGLVEIGPKAFNSINQTEWDSLLIGSNALTSTFPYTKVYNSTAIIKQEATISKLDEECLFLFMQRAINLKTALTLLIYGFCYNICERLPIEFGVEIPLLISLRTEEALG</sequence>
<dbReference type="NCBIfam" id="TIGR01980">
    <property type="entry name" value="sufB"/>
    <property type="match status" value="1"/>
</dbReference>
<dbReference type="PANTHER" id="PTHR30508">
    <property type="entry name" value="FES CLUSTER ASSEMBLY PROTEIN SUF"/>
    <property type="match status" value="1"/>
</dbReference>
<gene>
    <name evidence="4" type="primary">sufB</name>
</gene>
<dbReference type="GO" id="GO:0016226">
    <property type="term" value="P:iron-sulfur cluster assembly"/>
    <property type="evidence" value="ECO:0007669"/>
    <property type="project" value="InterPro"/>
</dbReference>
<dbReference type="PANTHER" id="PTHR30508:SF1">
    <property type="entry name" value="UPF0051 PROTEIN ABCI8, CHLOROPLASTIC-RELATED"/>
    <property type="match status" value="1"/>
</dbReference>
<evidence type="ECO:0000313" key="4">
    <source>
        <dbReference type="EMBL" id="QEM01870.1"/>
    </source>
</evidence>
<evidence type="ECO:0000259" key="3">
    <source>
        <dbReference type="Pfam" id="PF19295"/>
    </source>
</evidence>
<reference evidence="4" key="1">
    <citation type="journal article" date="2019" name="Genome Biol. Evol.">
        <title>Nephromyces represents a diverse and novel lineage of the Apicomplexa that has retained apicoplasts.</title>
        <authorList>
            <person name="Munoz-Gomez S.A."/>
            <person name="Durnin K."/>
            <person name="Eme L."/>
            <person name="Paight C."/>
            <person name="Lane C.E."/>
            <person name="Saffo M.B."/>
            <person name="Slamovits C.H."/>
        </authorList>
    </citation>
    <scope>NUCLEOTIDE SEQUENCE</scope>
    <source>
        <strain evidence="4">705</strain>
    </source>
</reference>
<name>A0A5C1H8C2_9APIC</name>
<dbReference type="InterPro" id="IPR045595">
    <property type="entry name" value="SufBD_N"/>
</dbReference>
<protein>
    <submittedName>
        <fullName evidence="4">Cysteine desulfurase activator complex subunit SufB</fullName>
    </submittedName>
</protein>
<comment type="similarity">
    <text evidence="1">Belongs to the iron-sulfur cluster assembly SufBD family.</text>
</comment>
<evidence type="ECO:0000256" key="1">
    <source>
        <dbReference type="ARBA" id="ARBA00043967"/>
    </source>
</evidence>
<dbReference type="InterPro" id="IPR037284">
    <property type="entry name" value="SUF_FeS_clus_asmbl_SufBD_sf"/>
</dbReference>
<dbReference type="SUPFAM" id="SSF101960">
    <property type="entry name" value="Stabilizer of iron transporter SufD"/>
    <property type="match status" value="1"/>
</dbReference>
<feature type="domain" description="SUF system FeS cluster assembly SufBD N-terminal" evidence="3">
    <location>
        <begin position="137"/>
        <end position="194"/>
    </location>
</feature>